<protein>
    <submittedName>
        <fullName evidence="3">Cold shock domain-containing protein</fullName>
    </submittedName>
</protein>
<accession>A0ABU4RLB2</accession>
<gene>
    <name evidence="3" type="ORF">SCD90_00455</name>
</gene>
<name>A0ABU4RLB2_9HYPH</name>
<dbReference type="RefSeq" id="WP_319842646.1">
    <property type="nucleotide sequence ID" value="NZ_JAXAFJ010000001.1"/>
</dbReference>
<reference evidence="3 4" key="1">
    <citation type="submission" date="2023-11" db="EMBL/GenBank/DDBJ databases">
        <authorList>
            <person name="Bao R."/>
        </authorList>
    </citation>
    <scope>NUCLEOTIDE SEQUENCE [LARGE SCALE GENOMIC DNA]</scope>
    <source>
        <strain evidence="3 4">PJ23</strain>
    </source>
</reference>
<evidence type="ECO:0000256" key="1">
    <source>
        <dbReference type="SAM" id="MobiDB-lite"/>
    </source>
</evidence>
<dbReference type="Pfam" id="PF00313">
    <property type="entry name" value="CSD"/>
    <property type="match status" value="2"/>
</dbReference>
<dbReference type="SMART" id="SM00357">
    <property type="entry name" value="CSP"/>
    <property type="match status" value="2"/>
</dbReference>
<sequence>MGRGKEFRPKTRRGFDDDFTPPSDYAAPPRSYGGGAGGGYGGGAGGGFGGGAGGGGGGFAGGGFNRSAGPEPTGDPVNATVKWFNGEKGYGFAEISDGSGDAFLHIAALQAVGRETVPPGATLSVQVGQGQKGRQITRVISVDDSTATAEAPRRPSTGFGGGERSGGGYGERSGGYGGERSGGYGGERSGGYGGGGGGGGFGGGARRGPETGPSTEMSGTVKWFSVEKGMGFVETGDGGKDVFVHISAVQRSQLAGLNEGQKVTMQVVETPKGRQATSVRSDD</sequence>
<feature type="compositionally biased region" description="Basic and acidic residues" evidence="1">
    <location>
        <begin position="1"/>
        <end position="16"/>
    </location>
</feature>
<dbReference type="Proteomes" id="UP001274321">
    <property type="component" value="Unassembled WGS sequence"/>
</dbReference>
<feature type="region of interest" description="Disordered" evidence="1">
    <location>
        <begin position="1"/>
        <end position="79"/>
    </location>
</feature>
<dbReference type="CDD" id="cd04458">
    <property type="entry name" value="CSP_CDS"/>
    <property type="match status" value="2"/>
</dbReference>
<dbReference type="PRINTS" id="PR00050">
    <property type="entry name" value="COLDSHOCK"/>
</dbReference>
<dbReference type="Gene3D" id="2.40.50.140">
    <property type="entry name" value="Nucleic acid-binding proteins"/>
    <property type="match status" value="2"/>
</dbReference>
<dbReference type="InterPro" id="IPR002059">
    <property type="entry name" value="CSP_DNA-bd"/>
</dbReference>
<comment type="caution">
    <text evidence="3">The sequence shown here is derived from an EMBL/GenBank/DDBJ whole genome shotgun (WGS) entry which is preliminary data.</text>
</comment>
<dbReference type="InterPro" id="IPR012340">
    <property type="entry name" value="NA-bd_OB-fold"/>
</dbReference>
<dbReference type="SUPFAM" id="SSF50249">
    <property type="entry name" value="Nucleic acid-binding proteins"/>
    <property type="match status" value="2"/>
</dbReference>
<feature type="compositionally biased region" description="Gly residues" evidence="1">
    <location>
        <begin position="32"/>
        <end position="64"/>
    </location>
</feature>
<dbReference type="EMBL" id="JAXAFJ010000001">
    <property type="protein sequence ID" value="MDX6804520.1"/>
    <property type="molecule type" value="Genomic_DNA"/>
</dbReference>
<feature type="compositionally biased region" description="Gly residues" evidence="1">
    <location>
        <begin position="158"/>
        <end position="206"/>
    </location>
</feature>
<keyword evidence="4" id="KW-1185">Reference proteome</keyword>
<dbReference type="InterPro" id="IPR050181">
    <property type="entry name" value="Cold_shock_domain"/>
</dbReference>
<proteinExistence type="predicted"/>
<feature type="region of interest" description="Disordered" evidence="1">
    <location>
        <begin position="143"/>
        <end position="218"/>
    </location>
</feature>
<feature type="domain" description="CSD" evidence="2">
    <location>
        <begin position="76"/>
        <end position="141"/>
    </location>
</feature>
<feature type="domain" description="CSD" evidence="2">
    <location>
        <begin position="216"/>
        <end position="281"/>
    </location>
</feature>
<organism evidence="3 4">
    <name type="scientific">Terrihabitans rhizophilus</name>
    <dbReference type="NCBI Taxonomy" id="3092662"/>
    <lineage>
        <taxon>Bacteria</taxon>
        <taxon>Pseudomonadati</taxon>
        <taxon>Pseudomonadota</taxon>
        <taxon>Alphaproteobacteria</taxon>
        <taxon>Hyphomicrobiales</taxon>
        <taxon>Terrihabitans</taxon>
    </lineage>
</organism>
<evidence type="ECO:0000259" key="2">
    <source>
        <dbReference type="PROSITE" id="PS51857"/>
    </source>
</evidence>
<dbReference type="InterPro" id="IPR011129">
    <property type="entry name" value="CSD"/>
</dbReference>
<dbReference type="PROSITE" id="PS51857">
    <property type="entry name" value="CSD_2"/>
    <property type="match status" value="2"/>
</dbReference>
<evidence type="ECO:0000313" key="3">
    <source>
        <dbReference type="EMBL" id="MDX6804520.1"/>
    </source>
</evidence>
<dbReference type="PANTHER" id="PTHR11544">
    <property type="entry name" value="COLD SHOCK DOMAIN CONTAINING PROTEINS"/>
    <property type="match status" value="1"/>
</dbReference>
<evidence type="ECO:0000313" key="4">
    <source>
        <dbReference type="Proteomes" id="UP001274321"/>
    </source>
</evidence>